<dbReference type="Pfam" id="PF07963">
    <property type="entry name" value="N_methyl"/>
    <property type="match status" value="1"/>
</dbReference>
<keyword evidence="1" id="KW-0812">Transmembrane</keyword>
<dbReference type="InterPro" id="IPR012902">
    <property type="entry name" value="N_methyl_site"/>
</dbReference>
<evidence type="ECO:0008006" key="3">
    <source>
        <dbReference type="Google" id="ProtNLM"/>
    </source>
</evidence>
<organism evidence="2">
    <name type="scientific">uncultured bacterium</name>
    <name type="common">gcode 4</name>
    <dbReference type="NCBI Taxonomy" id="1234023"/>
    <lineage>
        <taxon>Bacteria</taxon>
        <taxon>environmental samples</taxon>
    </lineage>
</organism>
<gene>
    <name evidence="2" type="ORF">ACD_3C00195G0004</name>
</gene>
<dbReference type="InterPro" id="IPR013320">
    <property type="entry name" value="ConA-like_dom_sf"/>
</dbReference>
<keyword evidence="1" id="KW-1133">Transmembrane helix</keyword>
<dbReference type="AlphaFoldDB" id="K2GW31"/>
<feature type="transmembrane region" description="Helical" evidence="1">
    <location>
        <begin position="12"/>
        <end position="37"/>
    </location>
</feature>
<dbReference type="SUPFAM" id="SSF49899">
    <property type="entry name" value="Concanavalin A-like lectins/glucanases"/>
    <property type="match status" value="1"/>
</dbReference>
<protein>
    <recommendedName>
        <fullName evidence="3">LamG-like jellyroll fold domain-containing protein</fullName>
    </recommendedName>
</protein>
<dbReference type="EMBL" id="AMFJ01000469">
    <property type="protein sequence ID" value="EKE27540.1"/>
    <property type="molecule type" value="Genomic_DNA"/>
</dbReference>
<dbReference type="NCBIfam" id="TIGR02532">
    <property type="entry name" value="IV_pilin_GFxxxE"/>
    <property type="match status" value="1"/>
</dbReference>
<proteinExistence type="predicted"/>
<dbReference type="Gene3D" id="3.30.700.10">
    <property type="entry name" value="Glycoprotein, Type 4 Pilin"/>
    <property type="match status" value="1"/>
</dbReference>
<keyword evidence="1" id="KW-0472">Membrane</keyword>
<dbReference type="Gene3D" id="2.60.120.200">
    <property type="match status" value="1"/>
</dbReference>
<accession>K2GW31</accession>
<dbReference type="Pfam" id="PF13385">
    <property type="entry name" value="Laminin_G_3"/>
    <property type="match status" value="1"/>
</dbReference>
<dbReference type="InterPro" id="IPR045584">
    <property type="entry name" value="Pilin-like"/>
</dbReference>
<evidence type="ECO:0000313" key="2">
    <source>
        <dbReference type="EMBL" id="EKE27540.1"/>
    </source>
</evidence>
<comment type="caution">
    <text evidence="2">The sequence shown here is derived from an EMBL/GenBank/DDBJ whole genome shotgun (WGS) entry which is preliminary data.</text>
</comment>
<reference evidence="2" key="1">
    <citation type="journal article" date="2012" name="Science">
        <title>Fermentation, hydrogen, and sulfur metabolism in multiple uncultivated bacterial phyla.</title>
        <authorList>
            <person name="Wrighton K.C."/>
            <person name="Thomas B.C."/>
            <person name="Sharon I."/>
            <person name="Miller C.S."/>
            <person name="Castelle C.J."/>
            <person name="VerBerkmoes N.C."/>
            <person name="Wilkins M.J."/>
            <person name="Hettich R.L."/>
            <person name="Lipton M.S."/>
            <person name="Williams K.H."/>
            <person name="Long P.E."/>
            <person name="Banfield J.F."/>
        </authorList>
    </citation>
    <scope>NUCLEOTIDE SEQUENCE [LARGE SCALE GENOMIC DNA]</scope>
</reference>
<name>K2GW31_9BACT</name>
<sequence>MNSKIHWLDFKKAFTLVELIVVIVILAILATIAFLSFSSQSAWARDSTRLADMSNIAKWLSVNYGLAGKYPIPDDNISIMASWASIWLQWYAWNTVLNVIKLSAWWKDPLDSSTYYTYSVNAGQSKFQLLGFLEDWNSSALSLKDDSLKLIANNFKPLADVFADPNSYSGRYVYTKWDILGVLLDGITKVPVQAKKSASFTWVDIVNATWSYAMQFDNKIMSSWTWSSLTYWYLTYKQKESWLVWYWNFDEKSWNTINDTSWNNNNWTLSWLLSWSWWKVWSSLFLSWWYVLIPDSKTLDMKDSLTVTSWINSNSWTDTDRKWIFINGHAYYLTVNPDWNVCVYAYWKNPEWYHCDTNVLSLNSWQFIWMTISSQEFKIYVNWANVKTFASTWSITKRLNSSTNAIWSEWNWNKRYYNWLMDELRIYNRALWDSEILSLYDSTK</sequence>
<evidence type="ECO:0000256" key="1">
    <source>
        <dbReference type="SAM" id="Phobius"/>
    </source>
</evidence>
<dbReference type="SUPFAM" id="SSF54523">
    <property type="entry name" value="Pili subunits"/>
    <property type="match status" value="1"/>
</dbReference>